<organism evidence="3 4">
    <name type="scientific">Mesosutterella porci</name>
    <dbReference type="NCBI Taxonomy" id="2915351"/>
    <lineage>
        <taxon>Bacteria</taxon>
        <taxon>Pseudomonadati</taxon>
        <taxon>Pseudomonadota</taxon>
        <taxon>Betaproteobacteria</taxon>
        <taxon>Burkholderiales</taxon>
        <taxon>Sutterellaceae</taxon>
        <taxon>Mesosutterella</taxon>
    </lineage>
</organism>
<keyword evidence="2" id="KW-0812">Transmembrane</keyword>
<dbReference type="NCBIfam" id="TIGR00797">
    <property type="entry name" value="matE"/>
    <property type="match status" value="1"/>
</dbReference>
<keyword evidence="4" id="KW-1185">Reference proteome</keyword>
<dbReference type="InterPro" id="IPR002528">
    <property type="entry name" value="MATE_fam"/>
</dbReference>
<evidence type="ECO:0000313" key="4">
    <source>
        <dbReference type="Proteomes" id="UP001297600"/>
    </source>
</evidence>
<sequence length="447" mass="47281">MARYLTDNRQGLERKRLIPIVTHSGSGAGESFERIRAFALGATVINRLLVSFAGVIQSLSPIAGYLFGAKYYPRIGLSLVQGLWLSVPLSLLAVLLGSNTAFWLDLAGMTGPEADVAARYIRAALPSIPAVIFARGFIAVNSAVSKPVLTMAVMLVSLLLKIPLDLLFIFGGLGIPAMGGAGAGLASSLSCGFSLAVYAFLWCRHPCFARKRTGTRARIAPALLLRLGVPIGLSSFFEMSSYTLMAIFIARFGVEALPAHQIAANLVWLYYVLPMAVGIAGSVLVAQALGAGRTDRAREAARLGVLFSLGCAGIIAALTWRLKAEIASFYTTDPAIRSATVSFLTWLPLYHVMDSLQCASSNILRGYQVTFLPMTISSLLLCGVGVGLGCVFSGVIPWTGFHSGAVAFWQAAAAALALAAAALLLLLRRGAGLELVNSSEEPSLRKL</sequence>
<dbReference type="PANTHER" id="PTHR43298">
    <property type="entry name" value="MULTIDRUG RESISTANCE PROTEIN NORM-RELATED"/>
    <property type="match status" value="1"/>
</dbReference>
<dbReference type="Pfam" id="PF01554">
    <property type="entry name" value="MatE"/>
    <property type="match status" value="2"/>
</dbReference>
<proteinExistence type="predicted"/>
<keyword evidence="1" id="KW-0813">Transport</keyword>
<feature type="transmembrane region" description="Helical" evidence="2">
    <location>
        <begin position="223"/>
        <end position="248"/>
    </location>
</feature>
<feature type="transmembrane region" description="Helical" evidence="2">
    <location>
        <begin position="303"/>
        <end position="322"/>
    </location>
</feature>
<dbReference type="EMBL" id="JAKNCT010000010">
    <property type="protein sequence ID" value="MCG5031560.1"/>
    <property type="molecule type" value="Genomic_DNA"/>
</dbReference>
<feature type="transmembrane region" description="Helical" evidence="2">
    <location>
        <begin position="374"/>
        <end position="396"/>
    </location>
</feature>
<gene>
    <name evidence="3" type="ORF">MAF45_08915</name>
</gene>
<name>A0ABS9MTJ4_9BURK</name>
<accession>A0ABS9MTJ4</accession>
<feature type="transmembrane region" description="Helical" evidence="2">
    <location>
        <begin position="268"/>
        <end position="291"/>
    </location>
</feature>
<feature type="transmembrane region" description="Helical" evidence="2">
    <location>
        <begin position="151"/>
        <end position="175"/>
    </location>
</feature>
<feature type="transmembrane region" description="Helical" evidence="2">
    <location>
        <begin position="181"/>
        <end position="202"/>
    </location>
</feature>
<evidence type="ECO:0000256" key="2">
    <source>
        <dbReference type="SAM" id="Phobius"/>
    </source>
</evidence>
<dbReference type="Proteomes" id="UP001297600">
    <property type="component" value="Unassembled WGS sequence"/>
</dbReference>
<evidence type="ECO:0000313" key="3">
    <source>
        <dbReference type="EMBL" id="MCG5031560.1"/>
    </source>
</evidence>
<feature type="transmembrane region" description="Helical" evidence="2">
    <location>
        <begin position="334"/>
        <end position="353"/>
    </location>
</feature>
<feature type="transmembrane region" description="Helical" evidence="2">
    <location>
        <begin position="48"/>
        <end position="67"/>
    </location>
</feature>
<dbReference type="InterPro" id="IPR050222">
    <property type="entry name" value="MATE_MdtK"/>
</dbReference>
<keyword evidence="2" id="KW-0472">Membrane</keyword>
<keyword evidence="2" id="KW-1133">Transmembrane helix</keyword>
<reference evidence="3 4" key="1">
    <citation type="submission" date="2022-02" db="EMBL/GenBank/DDBJ databases">
        <title>Mesosutterella porci, a novel member of the family Sutterellaceae from pig feces.</title>
        <authorList>
            <person name="Wylensek D."/>
            <person name="Clavel T."/>
        </authorList>
    </citation>
    <scope>NUCLEOTIDE SEQUENCE [LARGE SCALE GENOMIC DNA]</scope>
    <source>
        <strain evidence="4">oilRF-744-wt-GAM-9</strain>
    </source>
</reference>
<protein>
    <submittedName>
        <fullName evidence="3">MATE family efflux transporter</fullName>
    </submittedName>
</protein>
<dbReference type="RefSeq" id="WP_237979423.1">
    <property type="nucleotide sequence ID" value="NZ_JAKNCT010000010.1"/>
</dbReference>
<feature type="transmembrane region" description="Helical" evidence="2">
    <location>
        <begin position="79"/>
        <end position="104"/>
    </location>
</feature>
<feature type="transmembrane region" description="Helical" evidence="2">
    <location>
        <begin position="408"/>
        <end position="427"/>
    </location>
</feature>
<feature type="transmembrane region" description="Helical" evidence="2">
    <location>
        <begin position="124"/>
        <end position="144"/>
    </location>
</feature>
<evidence type="ECO:0000256" key="1">
    <source>
        <dbReference type="ARBA" id="ARBA00022448"/>
    </source>
</evidence>
<comment type="caution">
    <text evidence="3">The sequence shown here is derived from an EMBL/GenBank/DDBJ whole genome shotgun (WGS) entry which is preliminary data.</text>
</comment>
<dbReference type="PANTHER" id="PTHR43298:SF2">
    <property type="entry name" value="FMN_FAD EXPORTER YEEO-RELATED"/>
    <property type="match status" value="1"/>
</dbReference>